<dbReference type="HOGENOM" id="CLU_3343907_0_0_6"/>
<dbReference type="AlphaFoldDB" id="E1SVQ4"/>
<evidence type="ECO:0000256" key="1">
    <source>
        <dbReference type="SAM" id="MobiDB-lite"/>
    </source>
</evidence>
<feature type="region of interest" description="Disordered" evidence="1">
    <location>
        <begin position="1"/>
        <end position="37"/>
    </location>
</feature>
<organism evidence="2 3">
    <name type="scientific">Ferrimonas balearica (strain DSM 9799 / CCM 4581 / KCTC 23876 / PAT)</name>
    <dbReference type="NCBI Taxonomy" id="550540"/>
    <lineage>
        <taxon>Bacteria</taxon>
        <taxon>Pseudomonadati</taxon>
        <taxon>Pseudomonadota</taxon>
        <taxon>Gammaproteobacteria</taxon>
        <taxon>Alteromonadales</taxon>
        <taxon>Ferrimonadaceae</taxon>
        <taxon>Ferrimonas</taxon>
    </lineage>
</organism>
<dbReference type="EMBL" id="CP002209">
    <property type="protein sequence ID" value="ADN76385.1"/>
    <property type="molecule type" value="Genomic_DNA"/>
</dbReference>
<sequence>MVPESEFLMPNLDAPDKRLIESTEVQQKQSDEREDRQ</sequence>
<dbReference type="Proteomes" id="UP000006683">
    <property type="component" value="Chromosome"/>
</dbReference>
<proteinExistence type="predicted"/>
<protein>
    <submittedName>
        <fullName evidence="2">Uncharacterized protein</fullName>
    </submittedName>
</protein>
<evidence type="ECO:0000313" key="3">
    <source>
        <dbReference type="Proteomes" id="UP000006683"/>
    </source>
</evidence>
<accession>E1SVQ4</accession>
<dbReference type="STRING" id="550540.Fbal_2182"/>
<gene>
    <name evidence="2" type="ordered locus">Fbal_2182</name>
</gene>
<evidence type="ECO:0000313" key="2">
    <source>
        <dbReference type="EMBL" id="ADN76385.1"/>
    </source>
</evidence>
<name>E1SVQ4_FERBD</name>
<dbReference type="KEGG" id="fbl:Fbal_2182"/>
<reference evidence="2 3" key="1">
    <citation type="journal article" date="2010" name="Stand. Genomic Sci.">
        <title>Complete genome sequence of Ferrimonas balearica type strain (PAT).</title>
        <authorList>
            <person name="Nolan M."/>
            <person name="Sikorski J."/>
            <person name="Davenport K."/>
            <person name="Lucas S."/>
            <person name="Glavina Del Rio T."/>
            <person name="Tice H."/>
            <person name="Cheng J."/>
            <person name="Goodwin L."/>
            <person name="Pitluck S."/>
            <person name="Liolios K."/>
            <person name="Ivanova N."/>
            <person name="Mavromatis K."/>
            <person name="Ovchinnikova G."/>
            <person name="Pati A."/>
            <person name="Chen A."/>
            <person name="Palaniappan K."/>
            <person name="Land M."/>
            <person name="Hauser L."/>
            <person name="Chang Y."/>
            <person name="Jeffries C."/>
            <person name="Tapia R."/>
            <person name="Brettin T."/>
            <person name="Detter J."/>
            <person name="Han C."/>
            <person name="Yasawong M."/>
            <person name="Rohde M."/>
            <person name="Tindall B."/>
            <person name="Goker M."/>
            <person name="Woyke T."/>
            <person name="Bristow J."/>
            <person name="Eisen J."/>
            <person name="Markowitz V."/>
            <person name="Hugenholtz P."/>
            <person name="Kyrpides N."/>
            <person name="Klenk H."/>
            <person name="Lapidus A."/>
        </authorList>
    </citation>
    <scope>NUCLEOTIDE SEQUENCE [LARGE SCALE GENOMIC DNA]</scope>
    <source>
        <strain evidence="3">DSM 9799 / CCM 4581 / KCTC 23876 / PAT</strain>
    </source>
</reference>
<keyword evidence="3" id="KW-1185">Reference proteome</keyword>